<comment type="caution">
    <text evidence="1">The sequence shown here is derived from an EMBL/GenBank/DDBJ whole genome shotgun (WGS) entry which is preliminary data.</text>
</comment>
<gene>
    <name evidence="1" type="ORF">MKW98_009886</name>
</gene>
<sequence length="64" mass="7583">MGIENGNLKVDAYRTVFQLRYYERIYMNHYVLMSDHLEHPAYFCHSWEAGGYQNGSHDLISRIA</sequence>
<keyword evidence="2" id="KW-1185">Reference proteome</keyword>
<evidence type="ECO:0000313" key="2">
    <source>
        <dbReference type="Proteomes" id="UP001202328"/>
    </source>
</evidence>
<reference evidence="1" key="1">
    <citation type="submission" date="2022-04" db="EMBL/GenBank/DDBJ databases">
        <title>A functionally conserved STORR gene fusion in Papaver species that diverged 16.8 million years ago.</title>
        <authorList>
            <person name="Catania T."/>
        </authorList>
    </citation>
    <scope>NUCLEOTIDE SEQUENCE</scope>
    <source>
        <strain evidence="1">S-188037</strain>
    </source>
</reference>
<protein>
    <submittedName>
        <fullName evidence="1">Uncharacterized protein</fullName>
    </submittedName>
</protein>
<accession>A0AAD4XEE3</accession>
<dbReference type="AlphaFoldDB" id="A0AAD4XEE3"/>
<evidence type="ECO:0000313" key="1">
    <source>
        <dbReference type="EMBL" id="KAI3904206.1"/>
    </source>
</evidence>
<name>A0AAD4XEE3_9MAGN</name>
<organism evidence="1 2">
    <name type="scientific">Papaver atlanticum</name>
    <dbReference type="NCBI Taxonomy" id="357466"/>
    <lineage>
        <taxon>Eukaryota</taxon>
        <taxon>Viridiplantae</taxon>
        <taxon>Streptophyta</taxon>
        <taxon>Embryophyta</taxon>
        <taxon>Tracheophyta</taxon>
        <taxon>Spermatophyta</taxon>
        <taxon>Magnoliopsida</taxon>
        <taxon>Ranunculales</taxon>
        <taxon>Papaveraceae</taxon>
        <taxon>Papaveroideae</taxon>
        <taxon>Papaver</taxon>
    </lineage>
</organism>
<dbReference type="Proteomes" id="UP001202328">
    <property type="component" value="Unassembled WGS sequence"/>
</dbReference>
<proteinExistence type="predicted"/>
<dbReference type="EMBL" id="JAJJMB010011112">
    <property type="protein sequence ID" value="KAI3904206.1"/>
    <property type="molecule type" value="Genomic_DNA"/>
</dbReference>